<protein>
    <submittedName>
        <fullName evidence="1">Uncharacterized protein</fullName>
    </submittedName>
</protein>
<organism evidence="1 2">
    <name type="scientific">Coniosporium uncinatum</name>
    <dbReference type="NCBI Taxonomy" id="93489"/>
    <lineage>
        <taxon>Eukaryota</taxon>
        <taxon>Fungi</taxon>
        <taxon>Dikarya</taxon>
        <taxon>Ascomycota</taxon>
        <taxon>Pezizomycotina</taxon>
        <taxon>Dothideomycetes</taxon>
        <taxon>Dothideomycetes incertae sedis</taxon>
        <taxon>Coniosporium</taxon>
    </lineage>
</organism>
<reference evidence="1" key="1">
    <citation type="submission" date="2024-09" db="EMBL/GenBank/DDBJ databases">
        <title>Black Yeasts Isolated from many extreme environments.</title>
        <authorList>
            <person name="Coleine C."/>
            <person name="Stajich J.E."/>
            <person name="Selbmann L."/>
        </authorList>
    </citation>
    <scope>NUCLEOTIDE SEQUENCE</scope>
    <source>
        <strain evidence="1">CCFEE 5737</strain>
    </source>
</reference>
<name>A0ACC3D2X4_9PEZI</name>
<gene>
    <name evidence="1" type="ORF">LTS18_007082</name>
</gene>
<sequence>MDVASFALSITLTPDYPSSAKPHVYLDCGGDVGTHARRAARRELARIVEEQDAGSEVLDLVVSACFEAVGRWSAAAAAAPDADVEQQQQQQHQRQSHAGGDEEDEATVGNGSSVVVKKGGDGKEDAAAARVKARKEAGRIKRVVIWSHHLLATSKRRDILTWSKELHLSGFSRPGYPGAVFVEGEVESVDEFVRRLKALRWQALQVRAEE</sequence>
<keyword evidence="2" id="KW-1185">Reference proteome</keyword>
<proteinExistence type="predicted"/>
<evidence type="ECO:0000313" key="1">
    <source>
        <dbReference type="EMBL" id="KAK3061072.1"/>
    </source>
</evidence>
<evidence type="ECO:0000313" key="2">
    <source>
        <dbReference type="Proteomes" id="UP001186974"/>
    </source>
</evidence>
<feature type="non-terminal residue" evidence="1">
    <location>
        <position position="210"/>
    </location>
</feature>
<accession>A0ACC3D2X4</accession>
<dbReference type="EMBL" id="JAWDJW010008087">
    <property type="protein sequence ID" value="KAK3061072.1"/>
    <property type="molecule type" value="Genomic_DNA"/>
</dbReference>
<dbReference type="Proteomes" id="UP001186974">
    <property type="component" value="Unassembled WGS sequence"/>
</dbReference>
<comment type="caution">
    <text evidence="1">The sequence shown here is derived from an EMBL/GenBank/DDBJ whole genome shotgun (WGS) entry which is preliminary data.</text>
</comment>